<protein>
    <submittedName>
        <fullName evidence="1">Uncharacterized protein</fullName>
    </submittedName>
</protein>
<sequence length="68" mass="7834">MSKPTYEELERRFQSYCKHDGGRVYDGTQHGICAICGWDTAKCQHRRSSRADNYCMDCGEKLNQKAAQ</sequence>
<organism evidence="1">
    <name type="scientific">Salmonella enterica subsp. enterica serovar Panama</name>
    <dbReference type="NCBI Taxonomy" id="29472"/>
    <lineage>
        <taxon>Bacteria</taxon>
        <taxon>Pseudomonadati</taxon>
        <taxon>Pseudomonadota</taxon>
        <taxon>Gammaproteobacteria</taxon>
        <taxon>Enterobacterales</taxon>
        <taxon>Enterobacteriaceae</taxon>
        <taxon>Salmonella</taxon>
    </lineage>
</organism>
<name>A0A636GAN8_SALET</name>
<accession>A0A636GAN8</accession>
<comment type="caution">
    <text evidence="1">The sequence shown here is derived from an EMBL/GenBank/DDBJ whole genome shotgun (WGS) entry which is preliminary data.</text>
</comment>
<dbReference type="AlphaFoldDB" id="A0A636GAN8"/>
<dbReference type="EMBL" id="AAMJPF010000020">
    <property type="protein sequence ID" value="EDI0272496.1"/>
    <property type="molecule type" value="Genomic_DNA"/>
</dbReference>
<reference evidence="1" key="1">
    <citation type="submission" date="2018-07" db="EMBL/GenBank/DDBJ databases">
        <authorList>
            <person name="Ashton P.M."/>
            <person name="Dallman T."/>
            <person name="Nair S."/>
            <person name="De Pinna E."/>
            <person name="Peters T."/>
            <person name="Grant K."/>
        </authorList>
    </citation>
    <scope>NUCLEOTIDE SEQUENCE</scope>
    <source>
        <strain evidence="1">333397</strain>
    </source>
</reference>
<gene>
    <name evidence="1" type="ORF">CC707_15415</name>
</gene>
<evidence type="ECO:0000313" key="1">
    <source>
        <dbReference type="EMBL" id="EDI0272496.1"/>
    </source>
</evidence>
<proteinExistence type="predicted"/>